<dbReference type="PRINTS" id="PR00032">
    <property type="entry name" value="HTHARAC"/>
</dbReference>
<keyword evidence="2" id="KW-0238">DNA-binding</keyword>
<evidence type="ECO:0000256" key="3">
    <source>
        <dbReference type="ARBA" id="ARBA00023163"/>
    </source>
</evidence>
<reference evidence="5 6" key="1">
    <citation type="submission" date="2019-09" db="EMBL/GenBank/DDBJ databases">
        <title>Chitinophaga ginsengihumi sp. nov., isolated from soil of ginseng rhizosphere.</title>
        <authorList>
            <person name="Lee J."/>
        </authorList>
    </citation>
    <scope>NUCLEOTIDE SEQUENCE [LARGE SCALE GENOMIC DNA]</scope>
    <source>
        <strain evidence="5 6">BN140078</strain>
    </source>
</reference>
<keyword evidence="3" id="KW-0804">Transcription</keyword>
<evidence type="ECO:0000313" key="5">
    <source>
        <dbReference type="EMBL" id="KAA2244533.1"/>
    </source>
</evidence>
<dbReference type="AlphaFoldDB" id="A0A5B2VXH6"/>
<evidence type="ECO:0000256" key="1">
    <source>
        <dbReference type="ARBA" id="ARBA00023015"/>
    </source>
</evidence>
<dbReference type="Pfam" id="PF12833">
    <property type="entry name" value="HTH_18"/>
    <property type="match status" value="1"/>
</dbReference>
<comment type="caution">
    <text evidence="5">The sequence shown here is derived from an EMBL/GenBank/DDBJ whole genome shotgun (WGS) entry which is preliminary data.</text>
</comment>
<dbReference type="PROSITE" id="PS01124">
    <property type="entry name" value="HTH_ARAC_FAMILY_2"/>
    <property type="match status" value="1"/>
</dbReference>
<dbReference type="InterPro" id="IPR020449">
    <property type="entry name" value="Tscrpt_reg_AraC-type_HTH"/>
</dbReference>
<dbReference type="InterPro" id="IPR009057">
    <property type="entry name" value="Homeodomain-like_sf"/>
</dbReference>
<dbReference type="SMART" id="SM00342">
    <property type="entry name" value="HTH_ARAC"/>
    <property type="match status" value="1"/>
</dbReference>
<sequence>MNVLISPDQKKDPGKELDVPAHFQQYLAPWSTRQYREYAFGSILTQTFLHKHYRIYIYRFQIARPVHLYFSCDEPTIALRHMMEGSVFAEVTGFGRVLLEPYRYGLLYLPPGVNQAWFEAGAAESFHMELEHTWLEEMAESSQEVAALMSRVVTASKEGKLLHHMPIDYFVHETLHAIRSSTETGGYLLMDFKTGILQILTQYVKALKDKDHLDGLPDVPNKEILVHLWEKVRADPHIHHTLARLARAHHMHEKTLSRHFQRLFKISLPAYVHEQCMGRAWFLITTTSHPLTDIANNLGYTEISNFNRAFKRRYNVSPQSLRTIKLSGNDPQNVQGG</sequence>
<dbReference type="EMBL" id="VUOC01000001">
    <property type="protein sequence ID" value="KAA2244533.1"/>
    <property type="molecule type" value="Genomic_DNA"/>
</dbReference>
<dbReference type="RefSeq" id="WP_149835930.1">
    <property type="nucleotide sequence ID" value="NZ_VUOC01000001.1"/>
</dbReference>
<dbReference type="SUPFAM" id="SSF46689">
    <property type="entry name" value="Homeodomain-like"/>
    <property type="match status" value="1"/>
</dbReference>
<keyword evidence="1" id="KW-0805">Transcription regulation</keyword>
<dbReference type="GO" id="GO:0043565">
    <property type="term" value="F:sequence-specific DNA binding"/>
    <property type="evidence" value="ECO:0007669"/>
    <property type="project" value="InterPro"/>
</dbReference>
<dbReference type="PANTHER" id="PTHR43280:SF2">
    <property type="entry name" value="HTH-TYPE TRANSCRIPTIONAL REGULATOR EXSA"/>
    <property type="match status" value="1"/>
</dbReference>
<dbReference type="Gene3D" id="1.10.10.60">
    <property type="entry name" value="Homeodomain-like"/>
    <property type="match status" value="1"/>
</dbReference>
<accession>A0A5B2VXH6</accession>
<dbReference type="InterPro" id="IPR018060">
    <property type="entry name" value="HTH_AraC"/>
</dbReference>
<evidence type="ECO:0000259" key="4">
    <source>
        <dbReference type="PROSITE" id="PS01124"/>
    </source>
</evidence>
<dbReference type="PANTHER" id="PTHR43280">
    <property type="entry name" value="ARAC-FAMILY TRANSCRIPTIONAL REGULATOR"/>
    <property type="match status" value="1"/>
</dbReference>
<evidence type="ECO:0000313" key="6">
    <source>
        <dbReference type="Proteomes" id="UP000324611"/>
    </source>
</evidence>
<gene>
    <name evidence="5" type="ORF">F0L74_00715</name>
</gene>
<organism evidence="5 6">
    <name type="scientific">Chitinophaga agrisoli</name>
    <dbReference type="NCBI Taxonomy" id="2607653"/>
    <lineage>
        <taxon>Bacteria</taxon>
        <taxon>Pseudomonadati</taxon>
        <taxon>Bacteroidota</taxon>
        <taxon>Chitinophagia</taxon>
        <taxon>Chitinophagales</taxon>
        <taxon>Chitinophagaceae</taxon>
        <taxon>Chitinophaga</taxon>
    </lineage>
</organism>
<dbReference type="Proteomes" id="UP000324611">
    <property type="component" value="Unassembled WGS sequence"/>
</dbReference>
<reference evidence="5 6" key="2">
    <citation type="submission" date="2019-09" db="EMBL/GenBank/DDBJ databases">
        <authorList>
            <person name="Jin C."/>
        </authorList>
    </citation>
    <scope>NUCLEOTIDE SEQUENCE [LARGE SCALE GENOMIC DNA]</scope>
    <source>
        <strain evidence="5 6">BN140078</strain>
    </source>
</reference>
<dbReference type="GO" id="GO:0003700">
    <property type="term" value="F:DNA-binding transcription factor activity"/>
    <property type="evidence" value="ECO:0007669"/>
    <property type="project" value="InterPro"/>
</dbReference>
<protein>
    <submittedName>
        <fullName evidence="5">Helix-turn-helix transcriptional regulator</fullName>
    </submittedName>
</protein>
<keyword evidence="6" id="KW-1185">Reference proteome</keyword>
<feature type="domain" description="HTH araC/xylS-type" evidence="4">
    <location>
        <begin position="222"/>
        <end position="324"/>
    </location>
</feature>
<name>A0A5B2VXH6_9BACT</name>
<proteinExistence type="predicted"/>
<evidence type="ECO:0000256" key="2">
    <source>
        <dbReference type="ARBA" id="ARBA00023125"/>
    </source>
</evidence>